<dbReference type="Pfam" id="PF00078">
    <property type="entry name" value="RVT_1"/>
    <property type="match status" value="1"/>
</dbReference>
<evidence type="ECO:0000313" key="3">
    <source>
        <dbReference type="RefSeq" id="XP_039119811.1"/>
    </source>
</evidence>
<proteinExistence type="predicted"/>
<dbReference type="PANTHER" id="PTHR19446">
    <property type="entry name" value="REVERSE TRANSCRIPTASES"/>
    <property type="match status" value="1"/>
</dbReference>
<keyword evidence="2" id="KW-1185">Reference proteome</keyword>
<name>A0AB40AXU0_DIOCR</name>
<sequence>MTHVLCGSLFAKHFQYQFGQKRASRFKVDFGKLFEHKSYVDLPQVEIPFTLEEIKSVVFDLGHDKAPGPNGFPQFFCFFKHLWDTIKEDLWRLCDDFFFGKANLKRINWACIALIPKVDTLGAPGDYRPISMINSTLKIISKLIATPLDKVINGLVDVEQSVFLKGRYNLDNIASLEELIFSIHKWRMHGHILKVDFAKAFDMMDWDFLLDLLKARGFWERWGGWIWSILVSSKAIVLINGSPHGYVR</sequence>
<dbReference type="Proteomes" id="UP001515500">
    <property type="component" value="Unplaced"/>
</dbReference>
<evidence type="ECO:0000313" key="2">
    <source>
        <dbReference type="Proteomes" id="UP001515500"/>
    </source>
</evidence>
<dbReference type="GeneID" id="120256105"/>
<dbReference type="AlphaFoldDB" id="A0AB40AXU0"/>
<gene>
    <name evidence="3" type="primary">LOC120256105</name>
</gene>
<accession>A0AB40AXU0</accession>
<protein>
    <submittedName>
        <fullName evidence="3">Uncharacterized protein LOC120256105</fullName>
    </submittedName>
</protein>
<feature type="domain" description="Reverse transcriptase" evidence="1">
    <location>
        <begin position="115"/>
        <end position="236"/>
    </location>
</feature>
<organism evidence="2 3">
    <name type="scientific">Dioscorea cayennensis subsp. rotundata</name>
    <name type="common">White Guinea yam</name>
    <name type="synonym">Dioscorea rotundata</name>
    <dbReference type="NCBI Taxonomy" id="55577"/>
    <lineage>
        <taxon>Eukaryota</taxon>
        <taxon>Viridiplantae</taxon>
        <taxon>Streptophyta</taxon>
        <taxon>Embryophyta</taxon>
        <taxon>Tracheophyta</taxon>
        <taxon>Spermatophyta</taxon>
        <taxon>Magnoliopsida</taxon>
        <taxon>Liliopsida</taxon>
        <taxon>Dioscoreales</taxon>
        <taxon>Dioscoreaceae</taxon>
        <taxon>Dioscorea</taxon>
    </lineage>
</organism>
<dbReference type="RefSeq" id="XP_039119811.1">
    <property type="nucleotide sequence ID" value="XM_039263877.1"/>
</dbReference>
<dbReference type="InterPro" id="IPR000477">
    <property type="entry name" value="RT_dom"/>
</dbReference>
<reference evidence="3" key="1">
    <citation type="submission" date="2025-08" db="UniProtKB">
        <authorList>
            <consortium name="RefSeq"/>
        </authorList>
    </citation>
    <scope>IDENTIFICATION</scope>
</reference>
<evidence type="ECO:0000259" key="1">
    <source>
        <dbReference type="Pfam" id="PF00078"/>
    </source>
</evidence>